<protein>
    <submittedName>
        <fullName evidence="2">Transposase</fullName>
    </submittedName>
</protein>
<dbReference type="AlphaFoldDB" id="A0A949WY82"/>
<dbReference type="EMBL" id="JAEEGC010000210">
    <property type="protein sequence ID" value="MBV7276817.1"/>
    <property type="molecule type" value="Genomic_DNA"/>
</dbReference>
<evidence type="ECO:0000313" key="3">
    <source>
        <dbReference type="Proteomes" id="UP000694308"/>
    </source>
</evidence>
<dbReference type="InterPro" id="IPR002559">
    <property type="entry name" value="Transposase_11"/>
</dbReference>
<proteinExistence type="predicted"/>
<accession>A0A949WY82</accession>
<keyword evidence="3" id="KW-1185">Reference proteome</keyword>
<dbReference type="Pfam" id="PF01609">
    <property type="entry name" value="DDE_Tnp_1"/>
    <property type="match status" value="1"/>
</dbReference>
<evidence type="ECO:0000259" key="1">
    <source>
        <dbReference type="Pfam" id="PF01609"/>
    </source>
</evidence>
<organism evidence="2 3">
    <name type="scientific">Clostridium thailandense</name>
    <dbReference type="NCBI Taxonomy" id="2794346"/>
    <lineage>
        <taxon>Bacteria</taxon>
        <taxon>Bacillati</taxon>
        <taxon>Bacillota</taxon>
        <taxon>Clostridia</taxon>
        <taxon>Eubacteriales</taxon>
        <taxon>Clostridiaceae</taxon>
        <taxon>Clostridium</taxon>
    </lineage>
</organism>
<name>A0A949WY82_9CLOT</name>
<sequence>MLELHNNEELRNTFGYIENQNAKVARARASALYDIENDIIIASKLTNYRASERDIAETLINKMCELGIHNDLILFDRGYPSHDFIKFIESKNIKYLMRVSSKFFKDVVNAPNEDQIMDISYNGGISKTRC</sequence>
<comment type="caution">
    <text evidence="2">The sequence shown here is derived from an EMBL/GenBank/DDBJ whole genome shotgun (WGS) entry which is preliminary data.</text>
</comment>
<dbReference type="Proteomes" id="UP000694308">
    <property type="component" value="Unassembled WGS sequence"/>
</dbReference>
<dbReference type="GO" id="GO:0003677">
    <property type="term" value="F:DNA binding"/>
    <property type="evidence" value="ECO:0007669"/>
    <property type="project" value="InterPro"/>
</dbReference>
<gene>
    <name evidence="2" type="ORF">I6U48_28505</name>
</gene>
<dbReference type="GO" id="GO:0004803">
    <property type="term" value="F:transposase activity"/>
    <property type="evidence" value="ECO:0007669"/>
    <property type="project" value="InterPro"/>
</dbReference>
<evidence type="ECO:0000313" key="2">
    <source>
        <dbReference type="EMBL" id="MBV7276817.1"/>
    </source>
</evidence>
<reference evidence="2" key="1">
    <citation type="submission" date="2020-12" db="EMBL/GenBank/DDBJ databases">
        <title>Clostridium thailandense sp. nov., a novel acetogenic bacterium isolated from peat land soil in Thailand.</title>
        <authorList>
            <person name="Chaikitkaew S."/>
            <person name="Birkeland N.K."/>
        </authorList>
    </citation>
    <scope>NUCLEOTIDE SEQUENCE</scope>
    <source>
        <strain evidence="2">PL3</strain>
    </source>
</reference>
<dbReference type="RefSeq" id="WP_218323897.1">
    <property type="nucleotide sequence ID" value="NZ_JAEEGC010000210.1"/>
</dbReference>
<dbReference type="GO" id="GO:0006313">
    <property type="term" value="P:DNA transposition"/>
    <property type="evidence" value="ECO:0007669"/>
    <property type="project" value="InterPro"/>
</dbReference>
<feature type="domain" description="Transposase IS4-like" evidence="1">
    <location>
        <begin position="24"/>
        <end position="101"/>
    </location>
</feature>